<feature type="domain" description="Sulfatase N-terminal" evidence="6">
    <location>
        <begin position="24"/>
        <end position="344"/>
    </location>
</feature>
<dbReference type="InterPro" id="IPR017850">
    <property type="entry name" value="Alkaline_phosphatase_core_sf"/>
</dbReference>
<dbReference type="PROSITE" id="PS00523">
    <property type="entry name" value="SULFATASE_1"/>
    <property type="match status" value="1"/>
</dbReference>
<comment type="caution">
    <text evidence="7">The sequence shown here is derived from an EMBL/GenBank/DDBJ whole genome shotgun (WGS) entry which is preliminary data.</text>
</comment>
<reference evidence="7 8" key="1">
    <citation type="submission" date="2020-02" db="EMBL/GenBank/DDBJ databases">
        <title>Albibacoteraceae fam. nov., the first described family within the subdivision 4 Verrucomicrobia.</title>
        <authorList>
            <person name="Xi F."/>
        </authorList>
    </citation>
    <scope>NUCLEOTIDE SEQUENCE [LARGE SCALE GENOMIC DNA]</scope>
    <source>
        <strain evidence="7 8">CK1056</strain>
    </source>
</reference>
<evidence type="ECO:0000313" key="8">
    <source>
        <dbReference type="Proteomes" id="UP000478417"/>
    </source>
</evidence>
<dbReference type="Gene3D" id="3.40.720.10">
    <property type="entry name" value="Alkaline Phosphatase, subunit A"/>
    <property type="match status" value="1"/>
</dbReference>
<organism evidence="7 8">
    <name type="scientific">Oceanipulchritudo coccoides</name>
    <dbReference type="NCBI Taxonomy" id="2706888"/>
    <lineage>
        <taxon>Bacteria</taxon>
        <taxon>Pseudomonadati</taxon>
        <taxon>Verrucomicrobiota</taxon>
        <taxon>Opitutia</taxon>
        <taxon>Puniceicoccales</taxon>
        <taxon>Oceanipulchritudinaceae</taxon>
        <taxon>Oceanipulchritudo</taxon>
    </lineage>
</organism>
<dbReference type="Proteomes" id="UP000478417">
    <property type="component" value="Unassembled WGS sequence"/>
</dbReference>
<feature type="chain" id="PRO_5025509832" evidence="5">
    <location>
        <begin position="22"/>
        <end position="461"/>
    </location>
</feature>
<proteinExistence type="inferred from homology"/>
<dbReference type="GO" id="GO:0004065">
    <property type="term" value="F:arylsulfatase activity"/>
    <property type="evidence" value="ECO:0007669"/>
    <property type="project" value="TreeGrafter"/>
</dbReference>
<dbReference type="RefSeq" id="WP_163961997.1">
    <property type="nucleotide sequence ID" value="NZ_JAAGNX010000001.1"/>
</dbReference>
<dbReference type="InterPro" id="IPR024607">
    <property type="entry name" value="Sulfatase_CS"/>
</dbReference>
<dbReference type="Pfam" id="PF00884">
    <property type="entry name" value="Sulfatase"/>
    <property type="match status" value="1"/>
</dbReference>
<dbReference type="PROSITE" id="PS00149">
    <property type="entry name" value="SULFATASE_2"/>
    <property type="match status" value="1"/>
</dbReference>
<protein>
    <submittedName>
        <fullName evidence="7">Sulfatase-like hydrolase/transferase</fullName>
    </submittedName>
</protein>
<evidence type="ECO:0000259" key="6">
    <source>
        <dbReference type="Pfam" id="PF00884"/>
    </source>
</evidence>
<evidence type="ECO:0000256" key="3">
    <source>
        <dbReference type="ARBA" id="ARBA00022801"/>
    </source>
</evidence>
<dbReference type="SUPFAM" id="SSF53649">
    <property type="entry name" value="Alkaline phosphatase-like"/>
    <property type="match status" value="1"/>
</dbReference>
<keyword evidence="7" id="KW-0808">Transferase</keyword>
<dbReference type="EMBL" id="JAAGNX010000001">
    <property type="protein sequence ID" value="NDV61242.1"/>
    <property type="molecule type" value="Genomic_DNA"/>
</dbReference>
<evidence type="ECO:0000313" key="7">
    <source>
        <dbReference type="EMBL" id="NDV61242.1"/>
    </source>
</evidence>
<dbReference type="AlphaFoldDB" id="A0A6B2LYK4"/>
<sequence>MSQLKLLLSVGLGLAALALHAEKPNVIVIMADDLGYADVGFNGCKDIPTPNIDTLAQEGANFTNAYVTYPVCGPSRAGFITGRYQQRFGFERNPQYKSGDPNMGLPRSEETIATILGKAGYTSGIIGKWHLGAHETLHPLERGFDYFYGHLGGGHNYFQELLPIREDAKDEGESYKTWILRNHEPVKIDKYLTDVFSDEAVTFIERHKDDPFFLFLSYNAPHTPMQAPEEEIARFVEIKDPKRRTYAAMVSIVDRGVGQVMDKLKELDLDKETLVFFLSDNGGPIYANGSNNKPLRGAKSDVWEGGWRVPFVLRWTGEVEPGSEFDEPVSSMDILGTMAGLTGVPIAEERPLDGVNLIPFLKGEQSGSPHEVIYLRKFDQKRYAVRKGDFKLVIPDPEIPTRLFNLSKDIGEKKNIADWNARKLEELDQLRLQWDAELMEPQFLGLIHSEWWKKQMEKKKN</sequence>
<dbReference type="GO" id="GO:0016740">
    <property type="term" value="F:transferase activity"/>
    <property type="evidence" value="ECO:0007669"/>
    <property type="project" value="UniProtKB-KW"/>
</dbReference>
<evidence type="ECO:0000256" key="4">
    <source>
        <dbReference type="ARBA" id="ARBA00022837"/>
    </source>
</evidence>
<keyword evidence="3 7" id="KW-0378">Hydrolase</keyword>
<evidence type="ECO:0000256" key="5">
    <source>
        <dbReference type="SAM" id="SignalP"/>
    </source>
</evidence>
<comment type="similarity">
    <text evidence="1">Belongs to the sulfatase family.</text>
</comment>
<name>A0A6B2LYK4_9BACT</name>
<keyword evidence="8" id="KW-1185">Reference proteome</keyword>
<evidence type="ECO:0000256" key="2">
    <source>
        <dbReference type="ARBA" id="ARBA00022723"/>
    </source>
</evidence>
<dbReference type="PANTHER" id="PTHR42693:SF33">
    <property type="entry name" value="ARYLSULFATASE"/>
    <property type="match status" value="1"/>
</dbReference>
<keyword evidence="4" id="KW-0106">Calcium</keyword>
<accession>A0A6B2LYK4</accession>
<dbReference type="Gene3D" id="3.30.1120.10">
    <property type="match status" value="1"/>
</dbReference>
<dbReference type="PANTHER" id="PTHR42693">
    <property type="entry name" value="ARYLSULFATASE FAMILY MEMBER"/>
    <property type="match status" value="1"/>
</dbReference>
<keyword evidence="2" id="KW-0479">Metal-binding</keyword>
<dbReference type="InterPro" id="IPR050738">
    <property type="entry name" value="Sulfatase"/>
</dbReference>
<gene>
    <name evidence="7" type="ORF">G0Q06_02120</name>
</gene>
<evidence type="ECO:0000256" key="1">
    <source>
        <dbReference type="ARBA" id="ARBA00008779"/>
    </source>
</evidence>
<keyword evidence="5" id="KW-0732">Signal</keyword>
<dbReference type="GO" id="GO:0046872">
    <property type="term" value="F:metal ion binding"/>
    <property type="evidence" value="ECO:0007669"/>
    <property type="project" value="UniProtKB-KW"/>
</dbReference>
<dbReference type="InterPro" id="IPR000917">
    <property type="entry name" value="Sulfatase_N"/>
</dbReference>
<feature type="signal peptide" evidence="5">
    <location>
        <begin position="1"/>
        <end position="21"/>
    </location>
</feature>